<dbReference type="OrthoDB" id="9127144at2"/>
<dbReference type="AlphaFoldDB" id="A0A510KQ22"/>
<dbReference type="Gene3D" id="3.40.630.30">
    <property type="match status" value="1"/>
</dbReference>
<dbReference type="RefSeq" id="WP_147002719.1">
    <property type="nucleotide sequence ID" value="NZ_AP019841.1"/>
</dbReference>
<proteinExistence type="predicted"/>
<sequence>MELRKIKSIKQIRNIYKLYQNSFPKEEKKSFGLILIGVLRGNFEVFSIEKKKTDEKNRDSYEFKGLAIALKHEDLVLLDYLAITEEARSYGYGSKTLSFLKEYYKNYRFFLEIENAEDENAENYEERQSRKKFYLKNGFSPFPFNVDLFGIEMEILGYNCSCEFSEYLELYKNQFGGIMKKKISENIFLVEK</sequence>
<reference evidence="1 2" key="1">
    <citation type="submission" date="2019-07" db="EMBL/GenBank/DDBJ databases">
        <title>Complete Genome Sequence of Leptotrichia wadei Strain JMUB3936.</title>
        <authorList>
            <person name="Watanabe S."/>
            <person name="Cui L."/>
        </authorList>
    </citation>
    <scope>NUCLEOTIDE SEQUENCE [LARGE SCALE GENOMIC DNA]</scope>
    <source>
        <strain evidence="1 2">JMUB3936</strain>
    </source>
</reference>
<gene>
    <name evidence="1" type="ORF">JMUB3936_0102</name>
</gene>
<organism evidence="1 2">
    <name type="scientific">Leptotrichia wadei</name>
    <dbReference type="NCBI Taxonomy" id="157687"/>
    <lineage>
        <taxon>Bacteria</taxon>
        <taxon>Fusobacteriati</taxon>
        <taxon>Fusobacteriota</taxon>
        <taxon>Fusobacteriia</taxon>
        <taxon>Fusobacteriales</taxon>
        <taxon>Leptotrichiaceae</taxon>
        <taxon>Leptotrichia</taxon>
    </lineage>
</organism>
<name>A0A510KQ22_9FUSO</name>
<dbReference type="Proteomes" id="UP000321944">
    <property type="component" value="Chromosome"/>
</dbReference>
<dbReference type="InterPro" id="IPR016181">
    <property type="entry name" value="Acyl_CoA_acyltransferase"/>
</dbReference>
<dbReference type="EMBL" id="AP019841">
    <property type="protein sequence ID" value="BBM53839.1"/>
    <property type="molecule type" value="Genomic_DNA"/>
</dbReference>
<evidence type="ECO:0000313" key="1">
    <source>
        <dbReference type="EMBL" id="BBM53839.1"/>
    </source>
</evidence>
<dbReference type="SUPFAM" id="SSF55729">
    <property type="entry name" value="Acyl-CoA N-acyltransferases (Nat)"/>
    <property type="match status" value="1"/>
</dbReference>
<accession>A0A510KQ22</accession>
<evidence type="ECO:0008006" key="3">
    <source>
        <dbReference type="Google" id="ProtNLM"/>
    </source>
</evidence>
<protein>
    <recommendedName>
        <fullName evidence="3">N-acetyltransferase domain-containing protein</fullName>
    </recommendedName>
</protein>
<evidence type="ECO:0000313" key="2">
    <source>
        <dbReference type="Proteomes" id="UP000321944"/>
    </source>
</evidence>